<evidence type="ECO:0000256" key="1">
    <source>
        <dbReference type="ARBA" id="ARBA00009437"/>
    </source>
</evidence>
<dbReference type="OrthoDB" id="5317428at2"/>
<dbReference type="SUPFAM" id="SSF46785">
    <property type="entry name" value="Winged helix' DNA-binding domain"/>
    <property type="match status" value="1"/>
</dbReference>
<dbReference type="AlphaFoldDB" id="A0A1K1LBA2"/>
<evidence type="ECO:0000313" key="7">
    <source>
        <dbReference type="Proteomes" id="UP000186323"/>
    </source>
</evidence>
<name>A0A1K1LBA2_9BACT</name>
<dbReference type="GO" id="GO:0005829">
    <property type="term" value="C:cytosol"/>
    <property type="evidence" value="ECO:0007669"/>
    <property type="project" value="TreeGrafter"/>
</dbReference>
<feature type="domain" description="HTH lysR-type" evidence="5">
    <location>
        <begin position="1"/>
        <end position="58"/>
    </location>
</feature>
<dbReference type="CDD" id="cd05466">
    <property type="entry name" value="PBP2_LTTR_substrate"/>
    <property type="match status" value="1"/>
</dbReference>
<sequence length="308" mass="34231">MELRTLRYFLAVAQARTISAAAEALHVTQPTLSRQMQELEEELGKTLFLRGKRSITLTEEGTFFRKRAQEVISLLAKTTAELRAPEALLSGDIHIGGGETDAMRLIARAARRMRQDHPQVTFHIFSGNAEDVMEKIDRDLVDFGLFIEPVDLSGYEFFRLPVKDRWGVLMRKDAPLAARPSVAPADLRGLPLLVSRQNMVNNEVAGWLGAAHDALQVVATYNLLYSASIMVEEGMGYALCLDRIIRLPEDGPLCFRPLRPGMEVGLNVAWKKQQLFSKPARVFLDYLKASLWGGPAPEDTAQDGPATA</sequence>
<dbReference type="FunFam" id="1.10.10.10:FF:000001">
    <property type="entry name" value="LysR family transcriptional regulator"/>
    <property type="match status" value="1"/>
</dbReference>
<evidence type="ECO:0000256" key="2">
    <source>
        <dbReference type="ARBA" id="ARBA00023015"/>
    </source>
</evidence>
<evidence type="ECO:0000259" key="5">
    <source>
        <dbReference type="PROSITE" id="PS50931"/>
    </source>
</evidence>
<proteinExistence type="inferred from homology"/>
<dbReference type="Pfam" id="PF00126">
    <property type="entry name" value="HTH_1"/>
    <property type="match status" value="1"/>
</dbReference>
<keyword evidence="2" id="KW-0805">Transcription regulation</keyword>
<protein>
    <submittedName>
        <fullName evidence="6">Chromosome initiation inhibitor</fullName>
    </submittedName>
</protein>
<dbReference type="GO" id="GO:0003700">
    <property type="term" value="F:DNA-binding transcription factor activity"/>
    <property type="evidence" value="ECO:0007669"/>
    <property type="project" value="InterPro"/>
</dbReference>
<dbReference type="InterPro" id="IPR036390">
    <property type="entry name" value="WH_DNA-bd_sf"/>
</dbReference>
<dbReference type="PANTHER" id="PTHR30419:SF8">
    <property type="entry name" value="NITROGEN ASSIMILATION TRANSCRIPTIONAL ACTIVATOR-RELATED"/>
    <property type="match status" value="1"/>
</dbReference>
<dbReference type="PANTHER" id="PTHR30419">
    <property type="entry name" value="HTH-TYPE TRANSCRIPTIONAL REGULATOR YBHD"/>
    <property type="match status" value="1"/>
</dbReference>
<dbReference type="EMBL" id="LT630450">
    <property type="protein sequence ID" value="SFV71995.1"/>
    <property type="molecule type" value="Genomic_DNA"/>
</dbReference>
<dbReference type="Gene3D" id="1.10.10.10">
    <property type="entry name" value="Winged helix-like DNA-binding domain superfamily/Winged helix DNA-binding domain"/>
    <property type="match status" value="1"/>
</dbReference>
<organism evidence="6 7">
    <name type="scientific">Desulfovibrio piger</name>
    <dbReference type="NCBI Taxonomy" id="901"/>
    <lineage>
        <taxon>Bacteria</taxon>
        <taxon>Pseudomonadati</taxon>
        <taxon>Thermodesulfobacteriota</taxon>
        <taxon>Desulfovibrionia</taxon>
        <taxon>Desulfovibrionales</taxon>
        <taxon>Desulfovibrionaceae</taxon>
        <taxon>Desulfovibrio</taxon>
    </lineage>
</organism>
<dbReference type="InterPro" id="IPR036388">
    <property type="entry name" value="WH-like_DNA-bd_sf"/>
</dbReference>
<dbReference type="Gene3D" id="3.40.190.290">
    <property type="match status" value="1"/>
</dbReference>
<dbReference type="SUPFAM" id="SSF53850">
    <property type="entry name" value="Periplasmic binding protein-like II"/>
    <property type="match status" value="1"/>
</dbReference>
<keyword evidence="3" id="KW-0238">DNA-binding</keyword>
<evidence type="ECO:0000313" key="6">
    <source>
        <dbReference type="EMBL" id="SFV71995.1"/>
    </source>
</evidence>
<comment type="similarity">
    <text evidence="1">Belongs to the LysR transcriptional regulatory family.</text>
</comment>
<keyword evidence="4" id="KW-0804">Transcription</keyword>
<dbReference type="PRINTS" id="PR00039">
    <property type="entry name" value="HTHLYSR"/>
</dbReference>
<gene>
    <name evidence="6" type="ORF">DESPIGER_0092</name>
</gene>
<dbReference type="InterPro" id="IPR050950">
    <property type="entry name" value="HTH-type_LysR_regulators"/>
</dbReference>
<dbReference type="InterPro" id="IPR000847">
    <property type="entry name" value="LysR_HTH_N"/>
</dbReference>
<reference evidence="7" key="1">
    <citation type="submission" date="2016-10" db="EMBL/GenBank/DDBJ databases">
        <authorList>
            <person name="Wegmann U."/>
        </authorList>
    </citation>
    <scope>NUCLEOTIDE SEQUENCE [LARGE SCALE GENOMIC DNA]</scope>
</reference>
<keyword evidence="7" id="KW-1185">Reference proteome</keyword>
<evidence type="ECO:0000256" key="4">
    <source>
        <dbReference type="ARBA" id="ARBA00023163"/>
    </source>
</evidence>
<dbReference type="InterPro" id="IPR005119">
    <property type="entry name" value="LysR_subst-bd"/>
</dbReference>
<dbReference type="PROSITE" id="PS50931">
    <property type="entry name" value="HTH_LYSR"/>
    <property type="match status" value="1"/>
</dbReference>
<accession>A0A1K1LBA2</accession>
<dbReference type="Pfam" id="PF03466">
    <property type="entry name" value="LysR_substrate"/>
    <property type="match status" value="1"/>
</dbReference>
<dbReference type="KEGG" id="dpg:DESPIGER_0092"/>
<evidence type="ECO:0000256" key="3">
    <source>
        <dbReference type="ARBA" id="ARBA00023125"/>
    </source>
</evidence>
<dbReference type="RefSeq" id="WP_072331642.1">
    <property type="nucleotide sequence ID" value="NZ_CALUWT010000027.1"/>
</dbReference>
<dbReference type="Proteomes" id="UP000186323">
    <property type="component" value="Chromosome I"/>
</dbReference>
<dbReference type="GO" id="GO:0003677">
    <property type="term" value="F:DNA binding"/>
    <property type="evidence" value="ECO:0007669"/>
    <property type="project" value="UniProtKB-KW"/>
</dbReference>